<evidence type="ECO:0000313" key="1">
    <source>
        <dbReference type="EMBL" id="NOV43445.1"/>
    </source>
</evidence>
<reference evidence="1" key="1">
    <citation type="submission" date="2019-09" db="EMBL/GenBank/DDBJ databases">
        <title>Organ-specific transcriptomic study of the physiology of the cattle tick, Rhipicephalus microplus.</title>
        <authorList>
            <person name="Tirloni L."/>
            <person name="Braz G."/>
            <person name="Gandara A.C.P."/>
            <person name="Sabadin G.A."/>
            <person name="da Silva R.M."/>
            <person name="Guizzo M.G."/>
            <person name="Machado J.A."/>
            <person name="Costa E.P."/>
            <person name="Gomes H.F."/>
            <person name="Moraes J."/>
            <person name="Mota M.B.S."/>
            <person name="Mesquita R.D."/>
            <person name="Alvarenga P.H."/>
            <person name="Alves F."/>
            <person name="Seixas A."/>
            <person name="da Fonseca R.N."/>
            <person name="Fogaca A."/>
            <person name="Logullo C."/>
            <person name="Tanaka A."/>
            <person name="Daffre S."/>
            <person name="Termignoni C."/>
            <person name="Vaz I.S.Jr."/>
            <person name="Oliveira P.L."/>
            <person name="Ribeiro J.M."/>
        </authorList>
    </citation>
    <scope>NUCLEOTIDE SEQUENCE</scope>
    <source>
        <strain evidence="1">Porto Alegre</strain>
    </source>
</reference>
<organism evidence="1">
    <name type="scientific">Rhipicephalus microplus</name>
    <name type="common">Cattle tick</name>
    <name type="synonym">Boophilus microplus</name>
    <dbReference type="NCBI Taxonomy" id="6941"/>
    <lineage>
        <taxon>Eukaryota</taxon>
        <taxon>Metazoa</taxon>
        <taxon>Ecdysozoa</taxon>
        <taxon>Arthropoda</taxon>
        <taxon>Chelicerata</taxon>
        <taxon>Arachnida</taxon>
        <taxon>Acari</taxon>
        <taxon>Parasitiformes</taxon>
        <taxon>Ixodida</taxon>
        <taxon>Ixodoidea</taxon>
        <taxon>Ixodidae</taxon>
        <taxon>Rhipicephalinae</taxon>
        <taxon>Rhipicephalus</taxon>
        <taxon>Boophilus</taxon>
    </lineage>
</organism>
<name>A0A6M2DBB0_RHIMP</name>
<sequence>MRCLSLLLFLRFTRLVFEKNLLNLSMQRFFLYFCSFFFFKLHSATQKFLSKTPCSDLVRVPHPPYMFVSISLGI</sequence>
<dbReference type="AlphaFoldDB" id="A0A6M2DBB0"/>
<accession>A0A6M2DBB0</accession>
<proteinExistence type="predicted"/>
<protein>
    <submittedName>
        <fullName evidence="1">Putative secreted protein ovary overexpressed</fullName>
    </submittedName>
</protein>
<dbReference type="EMBL" id="GHWJ01010708">
    <property type="protein sequence ID" value="NOV43445.1"/>
    <property type="molecule type" value="Transcribed_RNA"/>
</dbReference>